<organism evidence="7 8">
    <name type="scientific">Keratinibaculum paraultunense</name>
    <dbReference type="NCBI Taxonomy" id="1278232"/>
    <lineage>
        <taxon>Bacteria</taxon>
        <taxon>Bacillati</taxon>
        <taxon>Bacillota</taxon>
        <taxon>Tissierellia</taxon>
        <taxon>Tissierellales</taxon>
        <taxon>Tepidimicrobiaceae</taxon>
        <taxon>Keratinibaculum</taxon>
    </lineage>
</organism>
<dbReference type="InterPro" id="IPR038390">
    <property type="entry name" value="Metal_Tscrpt_repr_sf"/>
</dbReference>
<keyword evidence="7" id="KW-0238">DNA-binding</keyword>
<sequence length="89" mass="10149">MNEGKQKAYQKLKTVRGQIDGIIKMIEEDRYCVDISTQILSAIGLLKKANIDVLNSHIRSCVKDAILEGEEEGEEKIEEIIKIIDKYIK</sequence>
<dbReference type="InterPro" id="IPR003735">
    <property type="entry name" value="Metal_Tscrpt_repr"/>
</dbReference>
<evidence type="ECO:0000313" key="7">
    <source>
        <dbReference type="EMBL" id="TCS88712.1"/>
    </source>
</evidence>
<evidence type="ECO:0000256" key="1">
    <source>
        <dbReference type="ARBA" id="ARBA00004496"/>
    </source>
</evidence>
<accession>A0A4R3KXM0</accession>
<dbReference type="AlphaFoldDB" id="A0A4R3KXM0"/>
<evidence type="ECO:0000256" key="3">
    <source>
        <dbReference type="ARBA" id="ARBA00022490"/>
    </source>
</evidence>
<dbReference type="GO" id="GO:0046872">
    <property type="term" value="F:metal ion binding"/>
    <property type="evidence" value="ECO:0007669"/>
    <property type="project" value="UniProtKB-KW"/>
</dbReference>
<evidence type="ECO:0000256" key="6">
    <source>
        <dbReference type="ARBA" id="ARBA00041544"/>
    </source>
</evidence>
<proteinExistence type="predicted"/>
<keyword evidence="3" id="KW-0963">Cytoplasm</keyword>
<name>A0A4R3KXM0_9FIRM</name>
<evidence type="ECO:0000313" key="8">
    <source>
        <dbReference type="Proteomes" id="UP000294567"/>
    </source>
</evidence>
<evidence type="ECO:0000256" key="5">
    <source>
        <dbReference type="ARBA" id="ARBA00039938"/>
    </source>
</evidence>
<dbReference type="Gene3D" id="1.20.58.1000">
    <property type="entry name" value="Metal-sensitive repressor, helix protomer"/>
    <property type="match status" value="1"/>
</dbReference>
<evidence type="ECO:0000256" key="4">
    <source>
        <dbReference type="ARBA" id="ARBA00022723"/>
    </source>
</evidence>
<comment type="subunit">
    <text evidence="2">Homodimer.</text>
</comment>
<dbReference type="PANTHER" id="PTHR33677:SF4">
    <property type="entry name" value="COPPER-SENSING TRANSCRIPTIONAL REPRESSOR CSOR"/>
    <property type="match status" value="1"/>
</dbReference>
<protein>
    <recommendedName>
        <fullName evidence="5">Copper-sensing transcriptional repressor CsoR</fullName>
    </recommendedName>
    <alternativeName>
        <fullName evidence="6">Copper-sensitive operon repressor</fullName>
    </alternativeName>
</protein>
<reference evidence="7 8" key="1">
    <citation type="submission" date="2019-03" db="EMBL/GenBank/DDBJ databases">
        <title>Genomic Encyclopedia of Type Strains, Phase IV (KMG-IV): sequencing the most valuable type-strain genomes for metagenomic binning, comparative biology and taxonomic classification.</title>
        <authorList>
            <person name="Goeker M."/>
        </authorList>
    </citation>
    <scope>NUCLEOTIDE SEQUENCE [LARGE SCALE GENOMIC DNA]</scope>
    <source>
        <strain evidence="7 8">DSM 26752</strain>
    </source>
</reference>
<dbReference type="EMBL" id="SMAE01000007">
    <property type="protein sequence ID" value="TCS88712.1"/>
    <property type="molecule type" value="Genomic_DNA"/>
</dbReference>
<evidence type="ECO:0000256" key="2">
    <source>
        <dbReference type="ARBA" id="ARBA00011738"/>
    </source>
</evidence>
<gene>
    <name evidence="7" type="ORF">EDD65_10765</name>
</gene>
<keyword evidence="8" id="KW-1185">Reference proteome</keyword>
<dbReference type="OrthoDB" id="9811244at2"/>
<dbReference type="GO" id="GO:0005737">
    <property type="term" value="C:cytoplasm"/>
    <property type="evidence" value="ECO:0007669"/>
    <property type="project" value="UniProtKB-SubCell"/>
</dbReference>
<keyword evidence="4" id="KW-0479">Metal-binding</keyword>
<dbReference type="GO" id="GO:0045892">
    <property type="term" value="P:negative regulation of DNA-templated transcription"/>
    <property type="evidence" value="ECO:0007669"/>
    <property type="project" value="UniProtKB-ARBA"/>
</dbReference>
<dbReference type="GO" id="GO:0003677">
    <property type="term" value="F:DNA binding"/>
    <property type="evidence" value="ECO:0007669"/>
    <property type="project" value="UniProtKB-KW"/>
</dbReference>
<dbReference type="Pfam" id="PF02583">
    <property type="entry name" value="Trns_repr_metal"/>
    <property type="match status" value="1"/>
</dbReference>
<dbReference type="Proteomes" id="UP000294567">
    <property type="component" value="Unassembled WGS sequence"/>
</dbReference>
<comment type="caution">
    <text evidence="7">The sequence shown here is derived from an EMBL/GenBank/DDBJ whole genome shotgun (WGS) entry which is preliminary data.</text>
</comment>
<dbReference type="PANTHER" id="PTHR33677">
    <property type="entry name" value="TRANSCRIPTIONAL REPRESSOR FRMR-RELATED"/>
    <property type="match status" value="1"/>
</dbReference>
<dbReference type="RefSeq" id="WP_132027747.1">
    <property type="nucleotide sequence ID" value="NZ_CP068564.1"/>
</dbReference>
<comment type="subcellular location">
    <subcellularLocation>
        <location evidence="1">Cytoplasm</location>
    </subcellularLocation>
</comment>